<evidence type="ECO:0000256" key="5">
    <source>
        <dbReference type="ARBA" id="ARBA00022692"/>
    </source>
</evidence>
<dbReference type="AlphaFoldDB" id="A0A2T7ARB0"/>
<comment type="subcellular location">
    <subcellularLocation>
        <location evidence="9">Cell inner membrane</location>
        <topology evidence="9">Multi-pass membrane protein</topology>
    </subcellularLocation>
    <subcellularLocation>
        <location evidence="1">Cell membrane</location>
        <topology evidence="1">Multi-pass membrane protein</topology>
    </subcellularLocation>
</comment>
<keyword evidence="7 9" id="KW-1133">Transmembrane helix</keyword>
<evidence type="ECO:0000256" key="2">
    <source>
        <dbReference type="ARBA" id="ARBA00009261"/>
    </source>
</evidence>
<dbReference type="PRINTS" id="PR00175">
    <property type="entry name" value="NAALASMPORT"/>
</dbReference>
<keyword evidence="6 9" id="KW-0769">Symport</keyword>
<evidence type="ECO:0000256" key="9">
    <source>
        <dbReference type="RuleBase" id="RU363064"/>
    </source>
</evidence>
<sequence>MSDFLLFISEILWGSAMLYLLAGAGLWFSWRTHFIQFRYLRFFPRALSRSLRPSGSGLTAFEALCTSVAARVGSGNIAGVAFAIISGGPGAVFWMWVAGLIGMATSFAENALGQLYKGRDREGNFRGGPAWYMERGLGMRWMGVLFSLFLIFTFGLLFNAAQAGALSKALGKALTLPVYASSGLLALCLLPMLLLGFKGVARLMCRVVPPIAGVWVITALVVMALHLSALPDIFLMIVRSAFGWQEAASGALAWSISQALTSGFQRGMFSNEAGMGATPNAAAAATSWPPHPAAQGIVQMIGVFIDTLVICSSTAFIVLLAGMTESLPSATDGLTLARESLGRLAGPWAKDLVAGVIVLFAFISIVANYAYAENNLVFLRRYTPPYRWLLRIAVIAMVFAGPFFNLPLLRQVAEVTMALMAVMNLTAILLLSPVVKCIADDYLRQRRLGLKPVFNSDRYPEIARQVEPDVWRSAPLE</sequence>
<evidence type="ECO:0000256" key="1">
    <source>
        <dbReference type="ARBA" id="ARBA00004651"/>
    </source>
</evidence>
<reference evidence="10 13" key="2">
    <citation type="submission" date="2019-08" db="EMBL/GenBank/DDBJ databases">
        <title>Prevalence, distribution, and phylogeny of type two toxin-antitoxin genes possessed by Cronobacter species where C. sakazakii homologs follow sequence type lineages.</title>
        <authorList>
            <person name="Finkelstein S."/>
            <person name="Negrete F."/>
            <person name="Jang H."/>
            <person name="Gopinath G.R."/>
            <person name="Tall B.D."/>
        </authorList>
    </citation>
    <scope>NUCLEOTIDE SEQUENCE [LARGE SCALE GENOMIC DNA]</scope>
    <source>
        <strain evidence="10 13">MOD1_GK1257</strain>
    </source>
</reference>
<keyword evidence="5 9" id="KW-0812">Transmembrane</keyword>
<gene>
    <name evidence="11" type="ORF">AUN14_13830</name>
    <name evidence="10" type="ORF">FZI19_04240</name>
</gene>
<accession>A0A2T7ARB0</accession>
<feature type="transmembrane region" description="Helical" evidence="9">
    <location>
        <begin position="352"/>
        <end position="372"/>
    </location>
</feature>
<evidence type="ECO:0000256" key="4">
    <source>
        <dbReference type="ARBA" id="ARBA00022475"/>
    </source>
</evidence>
<dbReference type="Gene3D" id="1.20.1740.10">
    <property type="entry name" value="Amino acid/polyamine transporter I"/>
    <property type="match status" value="1"/>
</dbReference>
<dbReference type="Pfam" id="PF01235">
    <property type="entry name" value="Na_Ala_symp"/>
    <property type="match status" value="1"/>
</dbReference>
<organism evidence="11 12">
    <name type="scientific">Cronobacter muytjensii</name>
    <dbReference type="NCBI Taxonomy" id="413501"/>
    <lineage>
        <taxon>Bacteria</taxon>
        <taxon>Pseudomonadati</taxon>
        <taxon>Pseudomonadota</taxon>
        <taxon>Gammaproteobacteria</taxon>
        <taxon>Enterobacterales</taxon>
        <taxon>Enterobacteriaceae</taxon>
        <taxon>Cronobacter</taxon>
    </lineage>
</organism>
<evidence type="ECO:0000313" key="13">
    <source>
        <dbReference type="Proteomes" id="UP000469927"/>
    </source>
</evidence>
<dbReference type="Proteomes" id="UP000469927">
    <property type="component" value="Unassembled WGS sequence"/>
</dbReference>
<dbReference type="GO" id="GO:0005283">
    <property type="term" value="F:amino acid:sodium symporter activity"/>
    <property type="evidence" value="ECO:0007669"/>
    <property type="project" value="InterPro"/>
</dbReference>
<evidence type="ECO:0000313" key="11">
    <source>
        <dbReference type="EMBL" id="PUX12890.1"/>
    </source>
</evidence>
<feature type="transmembrane region" description="Helical" evidence="9">
    <location>
        <begin position="301"/>
        <end position="323"/>
    </location>
</feature>
<keyword evidence="9" id="KW-0997">Cell inner membrane</keyword>
<evidence type="ECO:0000313" key="12">
    <source>
        <dbReference type="Proteomes" id="UP000244378"/>
    </source>
</evidence>
<dbReference type="GO" id="GO:0005886">
    <property type="term" value="C:plasma membrane"/>
    <property type="evidence" value="ECO:0007669"/>
    <property type="project" value="UniProtKB-SubCell"/>
</dbReference>
<dbReference type="NCBIfam" id="TIGR00835">
    <property type="entry name" value="agcS"/>
    <property type="match status" value="1"/>
</dbReference>
<comment type="caution">
    <text evidence="11">The sequence shown here is derived from an EMBL/GenBank/DDBJ whole genome shotgun (WGS) entry which is preliminary data.</text>
</comment>
<keyword evidence="3 9" id="KW-0813">Transport</keyword>
<feature type="transmembrane region" description="Helical" evidence="9">
    <location>
        <begin position="207"/>
        <end position="227"/>
    </location>
</feature>
<dbReference type="FunFam" id="1.20.1740.10:FF:000004">
    <property type="entry name" value="Sodium:alanine symporter family protein"/>
    <property type="match status" value="1"/>
</dbReference>
<dbReference type="InterPro" id="IPR001463">
    <property type="entry name" value="Na/Ala_symport"/>
</dbReference>
<proteinExistence type="inferred from homology"/>
<feature type="transmembrane region" description="Helical" evidence="9">
    <location>
        <begin position="137"/>
        <end position="158"/>
    </location>
</feature>
<dbReference type="EMBL" id="WAGD01000011">
    <property type="protein sequence ID" value="KAB0884496.1"/>
    <property type="molecule type" value="Genomic_DNA"/>
</dbReference>
<feature type="transmembrane region" description="Helical" evidence="9">
    <location>
        <begin position="388"/>
        <end position="409"/>
    </location>
</feature>
<feature type="transmembrane region" description="Helical" evidence="9">
    <location>
        <begin position="415"/>
        <end position="439"/>
    </location>
</feature>
<keyword evidence="8 9" id="KW-0472">Membrane</keyword>
<evidence type="ECO:0000256" key="6">
    <source>
        <dbReference type="ARBA" id="ARBA00022847"/>
    </source>
</evidence>
<dbReference type="PANTHER" id="PTHR30330:SF1">
    <property type="entry name" value="AMINO-ACID CARRIER PROTEIN ALST"/>
    <property type="match status" value="1"/>
</dbReference>
<protein>
    <submittedName>
        <fullName evidence="11">Alanine:cation symporter family protein</fullName>
    </submittedName>
</protein>
<evidence type="ECO:0000256" key="8">
    <source>
        <dbReference type="ARBA" id="ARBA00023136"/>
    </source>
</evidence>
<name>A0A2T7ARB0_9ENTR</name>
<evidence type="ECO:0000256" key="3">
    <source>
        <dbReference type="ARBA" id="ARBA00022448"/>
    </source>
</evidence>
<keyword evidence="13" id="KW-1185">Reference proteome</keyword>
<evidence type="ECO:0000313" key="10">
    <source>
        <dbReference type="EMBL" id="KAB0884496.1"/>
    </source>
</evidence>
<keyword evidence="4" id="KW-1003">Cell membrane</keyword>
<feature type="transmembrane region" description="Helical" evidence="9">
    <location>
        <begin position="12"/>
        <end position="30"/>
    </location>
</feature>
<feature type="transmembrane region" description="Helical" evidence="9">
    <location>
        <begin position="178"/>
        <end position="195"/>
    </location>
</feature>
<reference evidence="11 12" key="1">
    <citation type="submission" date="2016-12" db="EMBL/GenBank/DDBJ databases">
        <title>Analysis of the Molecular Diversity Among Cronobacter Species Isolated from Filth Flies Using a Pan Genomic DNA Microarray.</title>
        <authorList>
            <person name="Pava-Ripoll M."/>
            <person name="Tall B."/>
            <person name="Farber J."/>
            <person name="Fanning S."/>
            <person name="Lehner A."/>
            <person name="Stephan R."/>
            <person name="Pagotto F."/>
            <person name="Iverson C."/>
            <person name="Ziobro G."/>
            <person name="Miller A."/>
            <person name="Pearson R."/>
            <person name="Yan Q."/>
            <person name="Kim M."/>
            <person name="Jeong S."/>
            <person name="Park J."/>
            <person name="Jun S."/>
            <person name="Choi H."/>
            <person name="Chung T."/>
            <person name="Yoo Y."/>
            <person name="Park E."/>
            <person name="Hwang S."/>
            <person name="Lee B."/>
            <person name="Sathyamoorthy V."/>
            <person name="Carter L."/>
            <person name="Mammel M."/>
            <person name="Jackson S."/>
            <person name="Kothary M."/>
            <person name="Patel I."/>
            <person name="Grim C."/>
            <person name="Gopinath G."/>
            <person name="Gangiredla J."/>
            <person name="Chase H."/>
        </authorList>
    </citation>
    <scope>NUCLEOTIDE SEQUENCE [LARGE SCALE GENOMIC DNA]</scope>
    <source>
        <strain evidence="11 12">MOD1-Md1s</strain>
    </source>
</reference>
<dbReference type="Proteomes" id="UP000244378">
    <property type="component" value="Unassembled WGS sequence"/>
</dbReference>
<dbReference type="OrthoDB" id="9806926at2"/>
<dbReference type="RefSeq" id="WP_075193477.1">
    <property type="nucleotide sequence ID" value="NZ_JADKNN010000018.1"/>
</dbReference>
<dbReference type="EMBL" id="MSAE01000027">
    <property type="protein sequence ID" value="PUX12890.1"/>
    <property type="molecule type" value="Genomic_DNA"/>
</dbReference>
<evidence type="ECO:0000256" key="7">
    <source>
        <dbReference type="ARBA" id="ARBA00022989"/>
    </source>
</evidence>
<dbReference type="PANTHER" id="PTHR30330">
    <property type="entry name" value="AGSS FAMILY TRANSPORTER, SODIUM-ALANINE"/>
    <property type="match status" value="1"/>
</dbReference>
<comment type="similarity">
    <text evidence="2 9">Belongs to the alanine or glycine:cation symporter (AGCS) (TC 2.A.25) family.</text>
</comment>